<accession>A0A0C1C5H2</accession>
<gene>
    <name evidence="2" type="ORF">DB43_DP00180</name>
</gene>
<dbReference type="EMBL" id="JSAM01000010">
    <property type="protein sequence ID" value="KIA78661.1"/>
    <property type="molecule type" value="Genomic_DNA"/>
</dbReference>
<evidence type="ECO:0000313" key="3">
    <source>
        <dbReference type="Proteomes" id="UP000031307"/>
    </source>
</evidence>
<proteinExistence type="predicted"/>
<dbReference type="Proteomes" id="UP000031307">
    <property type="component" value="Unassembled WGS sequence"/>
</dbReference>
<evidence type="ECO:0000256" key="1">
    <source>
        <dbReference type="SAM" id="SignalP"/>
    </source>
</evidence>
<keyword evidence="1" id="KW-0732">Signal</keyword>
<feature type="chain" id="PRO_5002129975" description="Metallothionein" evidence="1">
    <location>
        <begin position="21"/>
        <end position="78"/>
    </location>
</feature>
<protein>
    <recommendedName>
        <fullName evidence="4">Metallothionein</fullName>
    </recommendedName>
</protein>
<feature type="signal peptide" evidence="1">
    <location>
        <begin position="1"/>
        <end position="20"/>
    </location>
</feature>
<dbReference type="RefSeq" id="WP_013924482.1">
    <property type="nucleotide sequence ID" value="NZ_JSAM01000010.1"/>
</dbReference>
<comment type="caution">
    <text evidence="2">The sequence shown here is derived from an EMBL/GenBank/DDBJ whole genome shotgun (WGS) entry which is preliminary data.</text>
</comment>
<name>A0A0C1C5H2_9BACT</name>
<evidence type="ECO:0000313" key="2">
    <source>
        <dbReference type="EMBL" id="KIA78661.1"/>
    </source>
</evidence>
<organism evidence="2 3">
    <name type="scientific">Parachlamydia acanthamoebae</name>
    <dbReference type="NCBI Taxonomy" id="83552"/>
    <lineage>
        <taxon>Bacteria</taxon>
        <taxon>Pseudomonadati</taxon>
        <taxon>Chlamydiota</taxon>
        <taxon>Chlamydiia</taxon>
        <taxon>Parachlamydiales</taxon>
        <taxon>Parachlamydiaceae</taxon>
        <taxon>Parachlamydia</taxon>
    </lineage>
</organism>
<dbReference type="AlphaFoldDB" id="A0A0C1C5H2"/>
<dbReference type="PATRIC" id="fig|83552.4.peg.93"/>
<evidence type="ECO:0008006" key="4">
    <source>
        <dbReference type="Google" id="ProtNLM"/>
    </source>
</evidence>
<reference evidence="2 3" key="1">
    <citation type="journal article" date="2014" name="Mol. Biol. Evol.">
        <title>Massive expansion of Ubiquitination-related gene families within the Chlamydiae.</title>
        <authorList>
            <person name="Domman D."/>
            <person name="Collingro A."/>
            <person name="Lagkouvardos I."/>
            <person name="Gehre L."/>
            <person name="Weinmaier T."/>
            <person name="Rattei T."/>
            <person name="Subtil A."/>
            <person name="Horn M."/>
        </authorList>
    </citation>
    <scope>NUCLEOTIDE SEQUENCE [LARGE SCALE GENOMIC DNA]</scope>
    <source>
        <strain evidence="2 3">OEW1</strain>
    </source>
</reference>
<sequence>MQKVLNFLGASFIAVSFLSANPIPAPSKAPCPCEDCKCTMQNHCGCLSEENAHLGCKCGKEECGCEQKSECTLLSCCG</sequence>